<dbReference type="PROSITE" id="PS00041">
    <property type="entry name" value="HTH_ARAC_FAMILY_1"/>
    <property type="match status" value="1"/>
</dbReference>
<evidence type="ECO:0000256" key="2">
    <source>
        <dbReference type="ARBA" id="ARBA00023125"/>
    </source>
</evidence>
<dbReference type="SMART" id="SM00342">
    <property type="entry name" value="HTH_ARAC"/>
    <property type="match status" value="1"/>
</dbReference>
<dbReference type="PANTHER" id="PTHR46796">
    <property type="entry name" value="HTH-TYPE TRANSCRIPTIONAL ACTIVATOR RHAS-RELATED"/>
    <property type="match status" value="1"/>
</dbReference>
<sequence>MVERTLHAENVPTIHVGISPNHRSYRRFRAIARPGCLAIERSAYQEQNAALEEAYHGQLSVEDATRLFEAIVSVSVSFLPNARRADSRIEHALEMLQENPSYPLKDLACAVGLSYDRMSYLFAETIGLPLRSYLLWQKLHKVASLLGCGKTLTEIALAAGFTDSAHLSNTYQKTYGITPSYFLKSDCVEIHSLCLQATVSAVA</sequence>
<dbReference type="Proteomes" id="UP000179076">
    <property type="component" value="Unassembled WGS sequence"/>
</dbReference>
<evidence type="ECO:0000259" key="4">
    <source>
        <dbReference type="PROSITE" id="PS01124"/>
    </source>
</evidence>
<dbReference type="InterPro" id="IPR050204">
    <property type="entry name" value="AraC_XylS_family_regulators"/>
</dbReference>
<dbReference type="GO" id="GO:0043565">
    <property type="term" value="F:sequence-specific DNA binding"/>
    <property type="evidence" value="ECO:0007669"/>
    <property type="project" value="InterPro"/>
</dbReference>
<dbReference type="PROSITE" id="PS01124">
    <property type="entry name" value="HTH_ARAC_FAMILY_2"/>
    <property type="match status" value="1"/>
</dbReference>
<dbReference type="Pfam" id="PF12833">
    <property type="entry name" value="HTH_18"/>
    <property type="match status" value="1"/>
</dbReference>
<name>A0A1F6VB64_9PROT</name>
<proteinExistence type="predicted"/>
<evidence type="ECO:0000256" key="1">
    <source>
        <dbReference type="ARBA" id="ARBA00023015"/>
    </source>
</evidence>
<evidence type="ECO:0000313" key="5">
    <source>
        <dbReference type="EMBL" id="OGI66804.1"/>
    </source>
</evidence>
<dbReference type="AlphaFoldDB" id="A0A1F6VB64"/>
<accession>A0A1F6VB64</accession>
<dbReference type="InterPro" id="IPR018060">
    <property type="entry name" value="HTH_AraC"/>
</dbReference>
<organism evidence="5 6">
    <name type="scientific">Candidatus Muproteobacteria bacterium RBG_16_60_9</name>
    <dbReference type="NCBI Taxonomy" id="1817755"/>
    <lineage>
        <taxon>Bacteria</taxon>
        <taxon>Pseudomonadati</taxon>
        <taxon>Pseudomonadota</taxon>
        <taxon>Candidatus Muproteobacteria</taxon>
    </lineage>
</organism>
<comment type="caution">
    <text evidence="5">The sequence shown here is derived from an EMBL/GenBank/DDBJ whole genome shotgun (WGS) entry which is preliminary data.</text>
</comment>
<dbReference type="GO" id="GO:0003700">
    <property type="term" value="F:DNA-binding transcription factor activity"/>
    <property type="evidence" value="ECO:0007669"/>
    <property type="project" value="InterPro"/>
</dbReference>
<keyword evidence="1" id="KW-0805">Transcription regulation</keyword>
<dbReference type="EMBL" id="MFSP01000077">
    <property type="protein sequence ID" value="OGI66804.1"/>
    <property type="molecule type" value="Genomic_DNA"/>
</dbReference>
<reference evidence="5 6" key="1">
    <citation type="journal article" date="2016" name="Nat. Commun.">
        <title>Thousands of microbial genomes shed light on interconnected biogeochemical processes in an aquifer system.</title>
        <authorList>
            <person name="Anantharaman K."/>
            <person name="Brown C.T."/>
            <person name="Hug L.A."/>
            <person name="Sharon I."/>
            <person name="Castelle C.J."/>
            <person name="Probst A.J."/>
            <person name="Thomas B.C."/>
            <person name="Singh A."/>
            <person name="Wilkins M.J."/>
            <person name="Karaoz U."/>
            <person name="Brodie E.L."/>
            <person name="Williams K.H."/>
            <person name="Hubbard S.S."/>
            <person name="Banfield J.F."/>
        </authorList>
    </citation>
    <scope>NUCLEOTIDE SEQUENCE [LARGE SCALE GENOMIC DNA]</scope>
</reference>
<dbReference type="Gene3D" id="1.10.10.60">
    <property type="entry name" value="Homeodomain-like"/>
    <property type="match status" value="2"/>
</dbReference>
<evidence type="ECO:0000313" key="6">
    <source>
        <dbReference type="Proteomes" id="UP000179076"/>
    </source>
</evidence>
<keyword evidence="2" id="KW-0238">DNA-binding</keyword>
<evidence type="ECO:0000256" key="3">
    <source>
        <dbReference type="ARBA" id="ARBA00023163"/>
    </source>
</evidence>
<dbReference type="InterPro" id="IPR018062">
    <property type="entry name" value="HTH_AraC-typ_CS"/>
</dbReference>
<gene>
    <name evidence="5" type="ORF">A2W18_01680</name>
</gene>
<dbReference type="SUPFAM" id="SSF46689">
    <property type="entry name" value="Homeodomain-like"/>
    <property type="match status" value="1"/>
</dbReference>
<protein>
    <recommendedName>
        <fullName evidence="4">HTH araC/xylS-type domain-containing protein</fullName>
    </recommendedName>
</protein>
<keyword evidence="3" id="KW-0804">Transcription</keyword>
<dbReference type="InterPro" id="IPR009057">
    <property type="entry name" value="Homeodomain-like_sf"/>
</dbReference>
<feature type="domain" description="HTH araC/xylS-type" evidence="4">
    <location>
        <begin position="87"/>
        <end position="185"/>
    </location>
</feature>